<dbReference type="EMBL" id="HBUF01329630">
    <property type="protein sequence ID" value="CAG6696666.1"/>
    <property type="molecule type" value="Transcribed_RNA"/>
</dbReference>
<organism evidence="2">
    <name type="scientific">Cacopsylla melanoneura</name>
    <dbReference type="NCBI Taxonomy" id="428564"/>
    <lineage>
        <taxon>Eukaryota</taxon>
        <taxon>Metazoa</taxon>
        <taxon>Ecdysozoa</taxon>
        <taxon>Arthropoda</taxon>
        <taxon>Hexapoda</taxon>
        <taxon>Insecta</taxon>
        <taxon>Pterygota</taxon>
        <taxon>Neoptera</taxon>
        <taxon>Paraneoptera</taxon>
        <taxon>Hemiptera</taxon>
        <taxon>Sternorrhyncha</taxon>
        <taxon>Psylloidea</taxon>
        <taxon>Psyllidae</taxon>
        <taxon>Psyllinae</taxon>
        <taxon>Cacopsylla</taxon>
    </lineage>
</organism>
<dbReference type="AlphaFoldDB" id="A0A8D8U1D8"/>
<sequence>MQRLYNVLQLRHQFLRLCGSLLALLAQFFHSFSQIVQLLFATLQLFGYFVPVTDCSVLSELISLVRGCGEDGFVLLNVLNDLIIFVNLLLYSATIRFHFSYSCSNLSNETNNLQYECRELFS</sequence>
<evidence type="ECO:0000313" key="2">
    <source>
        <dbReference type="EMBL" id="CAG6696689.1"/>
    </source>
</evidence>
<keyword evidence="1" id="KW-0812">Transmembrane</keyword>
<dbReference type="EMBL" id="HBUF01329633">
    <property type="protein sequence ID" value="CAG6696707.1"/>
    <property type="molecule type" value="Transcribed_RNA"/>
</dbReference>
<protein>
    <submittedName>
        <fullName evidence="2">Uncharacterized protein</fullName>
    </submittedName>
</protein>
<dbReference type="EMBL" id="HBUF01329632">
    <property type="protein sequence ID" value="CAG6696689.1"/>
    <property type="molecule type" value="Transcribed_RNA"/>
</dbReference>
<reference evidence="2" key="1">
    <citation type="submission" date="2021-05" db="EMBL/GenBank/DDBJ databases">
        <authorList>
            <person name="Alioto T."/>
            <person name="Alioto T."/>
            <person name="Gomez Garrido J."/>
        </authorList>
    </citation>
    <scope>NUCLEOTIDE SEQUENCE</scope>
</reference>
<accession>A0A8D8U1D8</accession>
<proteinExistence type="predicted"/>
<evidence type="ECO:0000256" key="1">
    <source>
        <dbReference type="SAM" id="Phobius"/>
    </source>
</evidence>
<keyword evidence="1" id="KW-0472">Membrane</keyword>
<name>A0A8D8U1D8_9HEMI</name>
<keyword evidence="1" id="KW-1133">Transmembrane helix</keyword>
<dbReference type="EMBL" id="HBUF01329629">
    <property type="protein sequence ID" value="CAG6696647.1"/>
    <property type="molecule type" value="Transcribed_RNA"/>
</dbReference>
<feature type="transmembrane region" description="Helical" evidence="1">
    <location>
        <begin position="73"/>
        <end position="91"/>
    </location>
</feature>